<comment type="caution">
    <text evidence="1">The sequence shown here is derived from an EMBL/GenBank/DDBJ whole genome shotgun (WGS) entry which is preliminary data.</text>
</comment>
<dbReference type="InterPro" id="IPR023198">
    <property type="entry name" value="PGP-like_dom2"/>
</dbReference>
<dbReference type="SUPFAM" id="SSF56784">
    <property type="entry name" value="HAD-like"/>
    <property type="match status" value="1"/>
</dbReference>
<name>A0A1F7K9I3_9BACT</name>
<dbReference type="InterPro" id="IPR036412">
    <property type="entry name" value="HAD-like_sf"/>
</dbReference>
<dbReference type="EMBL" id="MGBG01000020">
    <property type="protein sequence ID" value="OGK64516.1"/>
    <property type="molecule type" value="Genomic_DNA"/>
</dbReference>
<accession>A0A1F7K9I3</accession>
<proteinExistence type="predicted"/>
<dbReference type="InterPro" id="IPR050155">
    <property type="entry name" value="HAD-like_hydrolase_sf"/>
</dbReference>
<evidence type="ECO:0008006" key="3">
    <source>
        <dbReference type="Google" id="ProtNLM"/>
    </source>
</evidence>
<dbReference type="GO" id="GO:0006281">
    <property type="term" value="P:DNA repair"/>
    <property type="evidence" value="ECO:0007669"/>
    <property type="project" value="TreeGrafter"/>
</dbReference>
<evidence type="ECO:0000313" key="1">
    <source>
        <dbReference type="EMBL" id="OGK64516.1"/>
    </source>
</evidence>
<organism evidence="1 2">
    <name type="scientific">Candidatus Roizmanbacteria bacterium RIFOXYA1_FULL_41_12</name>
    <dbReference type="NCBI Taxonomy" id="1802082"/>
    <lineage>
        <taxon>Bacteria</taxon>
        <taxon>Candidatus Roizmaniibacteriota</taxon>
    </lineage>
</organism>
<protein>
    <recommendedName>
        <fullName evidence="3">HAD family hydrolase</fullName>
    </recommendedName>
</protein>
<dbReference type="InterPro" id="IPR006439">
    <property type="entry name" value="HAD-SF_hydro_IA"/>
</dbReference>
<dbReference type="InterPro" id="IPR023214">
    <property type="entry name" value="HAD_sf"/>
</dbReference>
<dbReference type="NCBIfam" id="TIGR01549">
    <property type="entry name" value="HAD-SF-IA-v1"/>
    <property type="match status" value="1"/>
</dbReference>
<dbReference type="Gene3D" id="1.10.150.240">
    <property type="entry name" value="Putative phosphatase, domain 2"/>
    <property type="match status" value="1"/>
</dbReference>
<dbReference type="SFLD" id="SFLDS00003">
    <property type="entry name" value="Haloacid_Dehalogenase"/>
    <property type="match status" value="1"/>
</dbReference>
<dbReference type="Gene3D" id="3.40.50.1000">
    <property type="entry name" value="HAD superfamily/HAD-like"/>
    <property type="match status" value="1"/>
</dbReference>
<reference evidence="1 2" key="1">
    <citation type="journal article" date="2016" name="Nat. Commun.">
        <title>Thousands of microbial genomes shed light on interconnected biogeochemical processes in an aquifer system.</title>
        <authorList>
            <person name="Anantharaman K."/>
            <person name="Brown C.T."/>
            <person name="Hug L.A."/>
            <person name="Sharon I."/>
            <person name="Castelle C.J."/>
            <person name="Probst A.J."/>
            <person name="Thomas B.C."/>
            <person name="Singh A."/>
            <person name="Wilkins M.J."/>
            <person name="Karaoz U."/>
            <person name="Brodie E.L."/>
            <person name="Williams K.H."/>
            <person name="Hubbard S.S."/>
            <person name="Banfield J.F."/>
        </authorList>
    </citation>
    <scope>NUCLEOTIDE SEQUENCE [LARGE SCALE GENOMIC DNA]</scope>
</reference>
<dbReference type="Proteomes" id="UP000178450">
    <property type="component" value="Unassembled WGS sequence"/>
</dbReference>
<dbReference type="PANTHER" id="PTHR43434">
    <property type="entry name" value="PHOSPHOGLYCOLATE PHOSPHATASE"/>
    <property type="match status" value="1"/>
</dbReference>
<dbReference type="NCBIfam" id="TIGR01509">
    <property type="entry name" value="HAD-SF-IA-v3"/>
    <property type="match status" value="1"/>
</dbReference>
<dbReference type="SFLD" id="SFLDG01129">
    <property type="entry name" value="C1.5:_HAD__Beta-PGM__Phosphata"/>
    <property type="match status" value="1"/>
</dbReference>
<gene>
    <name evidence="1" type="ORF">A2209_02350</name>
</gene>
<dbReference type="PANTHER" id="PTHR43434:SF1">
    <property type="entry name" value="PHOSPHOGLYCOLATE PHOSPHATASE"/>
    <property type="match status" value="1"/>
</dbReference>
<dbReference type="AlphaFoldDB" id="A0A1F7K9I3"/>
<sequence>MKTEENRAIFDMDGTLYRLDKGKEQKFTSSRFYNDLRNRVYGFFMARQGIDREEAITEYERIKNKYKGEVSLGVEAEYGIDRYEFFAETWGTLDPAGYIEADEALPEILNALKGRIALLTAAPRIWAIKVLAHLNLNEAFGDAIYTGEPNLRKPNPQVFRLIADEFGINTSQAVSIGDQEESDIIPAKLIGMRTVRVGFGETKADYQAEDVIAAIELLKKEGFL</sequence>
<evidence type="ECO:0000313" key="2">
    <source>
        <dbReference type="Proteomes" id="UP000178450"/>
    </source>
</evidence>
<dbReference type="Pfam" id="PF00702">
    <property type="entry name" value="Hydrolase"/>
    <property type="match status" value="1"/>
</dbReference>
<dbReference type="GO" id="GO:0008967">
    <property type="term" value="F:phosphoglycolate phosphatase activity"/>
    <property type="evidence" value="ECO:0007669"/>
    <property type="project" value="TreeGrafter"/>
</dbReference>